<comment type="caution">
    <text evidence="3">The sequence shown here is derived from an EMBL/GenBank/DDBJ whole genome shotgun (WGS) entry which is preliminary data.</text>
</comment>
<keyword evidence="2" id="KW-0732">Signal</keyword>
<accession>A0ABW5K2F1</accession>
<evidence type="ECO:0000256" key="1">
    <source>
        <dbReference type="SAM" id="MobiDB-lite"/>
    </source>
</evidence>
<evidence type="ECO:0000256" key="2">
    <source>
        <dbReference type="SAM" id="SignalP"/>
    </source>
</evidence>
<name>A0ABW5K2F1_9FLAO</name>
<proteinExistence type="predicted"/>
<evidence type="ECO:0000313" key="3">
    <source>
        <dbReference type="EMBL" id="MFD2542208.1"/>
    </source>
</evidence>
<keyword evidence="4" id="KW-1185">Reference proteome</keyword>
<feature type="compositionally biased region" description="Basic and acidic residues" evidence="1">
    <location>
        <begin position="117"/>
        <end position="129"/>
    </location>
</feature>
<organism evidence="3 4">
    <name type="scientific">Lacinutrix gracilariae</name>
    <dbReference type="NCBI Taxonomy" id="1747198"/>
    <lineage>
        <taxon>Bacteria</taxon>
        <taxon>Pseudomonadati</taxon>
        <taxon>Bacteroidota</taxon>
        <taxon>Flavobacteriia</taxon>
        <taxon>Flavobacteriales</taxon>
        <taxon>Flavobacteriaceae</taxon>
        <taxon>Lacinutrix</taxon>
    </lineage>
</organism>
<dbReference type="Gene3D" id="1.20.120.1490">
    <property type="match status" value="1"/>
</dbReference>
<feature type="region of interest" description="Disordered" evidence="1">
    <location>
        <begin position="115"/>
        <end position="148"/>
    </location>
</feature>
<dbReference type="RefSeq" id="WP_379902826.1">
    <property type="nucleotide sequence ID" value="NZ_JBHULM010000011.1"/>
</dbReference>
<feature type="signal peptide" evidence="2">
    <location>
        <begin position="1"/>
        <end position="18"/>
    </location>
</feature>
<dbReference type="EMBL" id="JBHULM010000011">
    <property type="protein sequence ID" value="MFD2542208.1"/>
    <property type="molecule type" value="Genomic_DNA"/>
</dbReference>
<feature type="compositionally biased region" description="Basic residues" evidence="1">
    <location>
        <begin position="130"/>
        <end position="139"/>
    </location>
</feature>
<protein>
    <recommendedName>
        <fullName evidence="5">DUF4890 domain-containing protein</fullName>
    </recommendedName>
</protein>
<reference evidence="4" key="1">
    <citation type="journal article" date="2019" name="Int. J. Syst. Evol. Microbiol.">
        <title>The Global Catalogue of Microorganisms (GCM) 10K type strain sequencing project: providing services to taxonomists for standard genome sequencing and annotation.</title>
        <authorList>
            <consortium name="The Broad Institute Genomics Platform"/>
            <consortium name="The Broad Institute Genome Sequencing Center for Infectious Disease"/>
            <person name="Wu L."/>
            <person name="Ma J."/>
        </authorList>
    </citation>
    <scope>NUCLEOTIDE SEQUENCE [LARGE SCALE GENOMIC DNA]</scope>
    <source>
        <strain evidence="4">KCTC 42808</strain>
    </source>
</reference>
<feature type="chain" id="PRO_5046952053" description="DUF4890 domain-containing protein" evidence="2">
    <location>
        <begin position="19"/>
        <end position="148"/>
    </location>
</feature>
<sequence>MKKLLVIALALVTIQVSAQEKREGRERKADFSPEEMAQLQTKQMTLDLDLTEEQQEQVGAINLENAIARKAKMEARKSKKNTEEKPSKEEMLKMRNERLDAQIELKRKMKNILNEEQYAKWEKKQDRKGHMQRKGKKGKRDGDSKDND</sequence>
<dbReference type="Proteomes" id="UP001597467">
    <property type="component" value="Unassembled WGS sequence"/>
</dbReference>
<gene>
    <name evidence="3" type="ORF">ACFSSB_07755</name>
</gene>
<evidence type="ECO:0000313" key="4">
    <source>
        <dbReference type="Proteomes" id="UP001597467"/>
    </source>
</evidence>
<evidence type="ECO:0008006" key="5">
    <source>
        <dbReference type="Google" id="ProtNLM"/>
    </source>
</evidence>